<organism evidence="5 6">
    <name type="scientific">Thlaspi arvense</name>
    <name type="common">Field penny-cress</name>
    <dbReference type="NCBI Taxonomy" id="13288"/>
    <lineage>
        <taxon>Eukaryota</taxon>
        <taxon>Viridiplantae</taxon>
        <taxon>Streptophyta</taxon>
        <taxon>Embryophyta</taxon>
        <taxon>Tracheophyta</taxon>
        <taxon>Spermatophyta</taxon>
        <taxon>Magnoliopsida</taxon>
        <taxon>eudicotyledons</taxon>
        <taxon>Gunneridae</taxon>
        <taxon>Pentapetalae</taxon>
        <taxon>rosids</taxon>
        <taxon>malvids</taxon>
        <taxon>Brassicales</taxon>
        <taxon>Brassicaceae</taxon>
        <taxon>Thlaspideae</taxon>
        <taxon>Thlaspi</taxon>
    </lineage>
</organism>
<protein>
    <recommendedName>
        <fullName evidence="7">Sucrose-phosphatase</fullName>
    </recommendedName>
</protein>
<accession>A0AAU9SI51</accession>
<dbReference type="SUPFAM" id="SSF56784">
    <property type="entry name" value="HAD-like"/>
    <property type="match status" value="1"/>
</dbReference>
<comment type="function">
    <text evidence="1">Catalyzes the final step of sucrose synthesis.</text>
</comment>
<keyword evidence="2" id="KW-0378">Hydrolase</keyword>
<dbReference type="PANTHER" id="PTHR46521">
    <property type="entry name" value="SUCROSE-PHOSPHATASE 2-RELATED"/>
    <property type="match status" value="1"/>
</dbReference>
<dbReference type="EMBL" id="OU466861">
    <property type="protein sequence ID" value="CAH2064317.1"/>
    <property type="molecule type" value="Genomic_DNA"/>
</dbReference>
<feature type="domain" description="Sucrose phosphatase-like" evidence="3">
    <location>
        <begin position="12"/>
        <end position="134"/>
    </location>
</feature>
<gene>
    <name evidence="5" type="ORF">TAV2_LOCUS15561</name>
</gene>
<dbReference type="Proteomes" id="UP000836841">
    <property type="component" value="Chromosome 5"/>
</dbReference>
<dbReference type="Gene3D" id="3.40.50.1000">
    <property type="entry name" value="HAD superfamily/HAD-like"/>
    <property type="match status" value="2"/>
</dbReference>
<dbReference type="InterPro" id="IPR013679">
    <property type="entry name" value="SPP_C"/>
</dbReference>
<dbReference type="Pfam" id="PF05116">
    <property type="entry name" value="S6PP"/>
    <property type="match status" value="1"/>
</dbReference>
<reference evidence="5 6" key="1">
    <citation type="submission" date="2022-03" db="EMBL/GenBank/DDBJ databases">
        <authorList>
            <person name="Nunn A."/>
            <person name="Chopra R."/>
            <person name="Nunn A."/>
            <person name="Contreras Garrido A."/>
        </authorList>
    </citation>
    <scope>NUCLEOTIDE SEQUENCE [LARGE SCALE GENOMIC DNA]</scope>
</reference>
<dbReference type="PANTHER" id="PTHR46521:SF13">
    <property type="entry name" value="SUCROSE-PHOSPHATASE 3B-RELATED"/>
    <property type="match status" value="1"/>
</dbReference>
<dbReference type="InterPro" id="IPR051518">
    <property type="entry name" value="Sucrose_Phosphatase"/>
</dbReference>
<sequence>MVIMERLKSPPPLMIVSDLDHTMVDHQDHENISLLRFNSLWEYAYRRDSLLVFSTARSPILYKELRKEKPLLTPDIIITSIGTEIAFGNSMVPDVTWVESLNSDQWNREIVLEETRKFPELTLQPKTEQRLHKLDVKIIYSWGKNLDVIPRGGGKGEALEYLLKKLNAKGIFPVNTLACGDSEHDAELFSIPNVHGVMVSNSQEELLKWHSENALNNSKVIHSSERCADGIIQAIDYFKLGPTLSPRDVTDFLSRKTDVANPGQEVVRFYLFYERLRRGEIKKHETYIDSFKESCHQGTVFYHPSGAEIPLRHTIDEMRKYHGDKKGKKFWVWVDQVLVVDTTPGEWIVKFDKWEQCEDERKCCTTTVEFTSKGGLVWEKVKQMWTKESEMIDDDDTSWII</sequence>
<evidence type="ECO:0000313" key="5">
    <source>
        <dbReference type="EMBL" id="CAH2064317.1"/>
    </source>
</evidence>
<dbReference type="GO" id="GO:0050307">
    <property type="term" value="F:sucrose-phosphate phosphatase activity"/>
    <property type="evidence" value="ECO:0007669"/>
    <property type="project" value="InterPro"/>
</dbReference>
<dbReference type="GO" id="GO:0005986">
    <property type="term" value="P:sucrose biosynthetic process"/>
    <property type="evidence" value="ECO:0007669"/>
    <property type="project" value="InterPro"/>
</dbReference>
<dbReference type="SUPFAM" id="SSF54427">
    <property type="entry name" value="NTF2-like"/>
    <property type="match status" value="1"/>
</dbReference>
<evidence type="ECO:0000256" key="2">
    <source>
        <dbReference type="ARBA" id="ARBA00022801"/>
    </source>
</evidence>
<evidence type="ECO:0000313" key="6">
    <source>
        <dbReference type="Proteomes" id="UP000836841"/>
    </source>
</evidence>
<name>A0AAU9SI51_THLAR</name>
<keyword evidence="6" id="KW-1185">Reference proteome</keyword>
<dbReference type="InterPro" id="IPR006380">
    <property type="entry name" value="SPP-like_dom"/>
</dbReference>
<evidence type="ECO:0008006" key="7">
    <source>
        <dbReference type="Google" id="ProtNLM"/>
    </source>
</evidence>
<dbReference type="InterPro" id="IPR006379">
    <property type="entry name" value="HAD-SF_hydro_IIB"/>
</dbReference>
<dbReference type="InterPro" id="IPR036412">
    <property type="entry name" value="HAD-like_sf"/>
</dbReference>
<dbReference type="AlphaFoldDB" id="A0AAU9SI51"/>
<evidence type="ECO:0000256" key="1">
    <source>
        <dbReference type="ARBA" id="ARBA00003645"/>
    </source>
</evidence>
<dbReference type="Gene3D" id="3.10.450.50">
    <property type="match status" value="1"/>
</dbReference>
<evidence type="ECO:0000259" key="3">
    <source>
        <dbReference type="Pfam" id="PF05116"/>
    </source>
</evidence>
<proteinExistence type="predicted"/>
<dbReference type="InterPro" id="IPR023214">
    <property type="entry name" value="HAD_sf"/>
</dbReference>
<feature type="domain" description="Sucrose-phosphatase C-terminal" evidence="4">
    <location>
        <begin position="262"/>
        <end position="386"/>
    </location>
</feature>
<dbReference type="Pfam" id="PF08472">
    <property type="entry name" value="S6PP_C"/>
    <property type="match status" value="1"/>
</dbReference>
<dbReference type="InterPro" id="IPR032710">
    <property type="entry name" value="NTF2-like_dom_sf"/>
</dbReference>
<dbReference type="NCBIfam" id="TIGR01484">
    <property type="entry name" value="HAD-SF-IIB"/>
    <property type="match status" value="1"/>
</dbReference>
<evidence type="ECO:0000259" key="4">
    <source>
        <dbReference type="Pfam" id="PF08472"/>
    </source>
</evidence>